<organism evidence="2 3">
    <name type="scientific">Roseovarius aestuarii</name>
    <dbReference type="NCBI Taxonomy" id="475083"/>
    <lineage>
        <taxon>Bacteria</taxon>
        <taxon>Pseudomonadati</taxon>
        <taxon>Pseudomonadota</taxon>
        <taxon>Alphaproteobacteria</taxon>
        <taxon>Rhodobacterales</taxon>
        <taxon>Roseobacteraceae</taxon>
        <taxon>Roseovarius</taxon>
    </lineage>
</organism>
<feature type="chain" id="PRO_5012755899" evidence="1">
    <location>
        <begin position="48"/>
        <end position="187"/>
    </location>
</feature>
<keyword evidence="3" id="KW-1185">Reference proteome</keyword>
<dbReference type="EMBL" id="FWXB01000020">
    <property type="protein sequence ID" value="SMC14071.1"/>
    <property type="molecule type" value="Genomic_DNA"/>
</dbReference>
<evidence type="ECO:0000313" key="3">
    <source>
        <dbReference type="Proteomes" id="UP000193224"/>
    </source>
</evidence>
<dbReference type="RefSeq" id="WP_139836509.1">
    <property type="nucleotide sequence ID" value="NZ_FWXB01000020.1"/>
</dbReference>
<reference evidence="2 3" key="1">
    <citation type="submission" date="2017-03" db="EMBL/GenBank/DDBJ databases">
        <authorList>
            <person name="Afonso C.L."/>
            <person name="Miller P.J."/>
            <person name="Scott M.A."/>
            <person name="Spackman E."/>
            <person name="Goraichik I."/>
            <person name="Dimitrov K.M."/>
            <person name="Suarez D.L."/>
            <person name="Swayne D.E."/>
        </authorList>
    </citation>
    <scope>NUCLEOTIDE SEQUENCE [LARGE SCALE GENOMIC DNA]</scope>
    <source>
        <strain evidence="2 3">CECT 7745</strain>
    </source>
</reference>
<accession>A0A1X7BWQ1</accession>
<feature type="signal peptide" evidence="1">
    <location>
        <begin position="1"/>
        <end position="47"/>
    </location>
</feature>
<evidence type="ECO:0000313" key="2">
    <source>
        <dbReference type="EMBL" id="SMC14071.1"/>
    </source>
</evidence>
<sequence>MIKFPKNNTKTPNRTAVGGCQPRFAGWAKVCAAAVTLGFSLSAVAMATETALDHLNPIRASVGVTAFQKYCGGTKGKAAKVKRALKSDADFVLRRDQDAKVLALHKHDAIQVSVNSENICSVFFLTTAKPAVATERATALLKQTKLIKGTGKKMMRFRTDYKSSLGTVIVLNHEVLSIKGMEIALMR</sequence>
<evidence type="ECO:0000256" key="1">
    <source>
        <dbReference type="SAM" id="SignalP"/>
    </source>
</evidence>
<keyword evidence="1" id="KW-0732">Signal</keyword>
<gene>
    <name evidence="2" type="ORF">ROA7745_03935</name>
</gene>
<protein>
    <submittedName>
        <fullName evidence="2">Uncharacterized protein</fullName>
    </submittedName>
</protein>
<dbReference type="Proteomes" id="UP000193224">
    <property type="component" value="Unassembled WGS sequence"/>
</dbReference>
<name>A0A1X7BWQ1_9RHOB</name>
<dbReference type="AlphaFoldDB" id="A0A1X7BWQ1"/>
<proteinExistence type="predicted"/>